<dbReference type="AlphaFoldDB" id="A0A6P1ZEK3"/>
<keyword evidence="1" id="KW-0472">Membrane</keyword>
<keyword evidence="1" id="KW-0812">Transmembrane</keyword>
<keyword evidence="1" id="KW-1133">Transmembrane helix</keyword>
<evidence type="ECO:0000256" key="1">
    <source>
        <dbReference type="SAM" id="Phobius"/>
    </source>
</evidence>
<reference evidence="2 3" key="1">
    <citation type="submission" date="2018-06" db="EMBL/GenBank/DDBJ databases">
        <title>Complete genome of Desulfovibrio marinus P48SEP.</title>
        <authorList>
            <person name="Crispim J.S."/>
            <person name="Vidigal P.M.P."/>
            <person name="Silva L.C.F."/>
            <person name="Araujo L.C."/>
            <person name="Laguardia C.N."/>
            <person name="Dias R.S."/>
            <person name="Sousa M.P."/>
            <person name="Paula S.O."/>
            <person name="Silva C."/>
        </authorList>
    </citation>
    <scope>NUCLEOTIDE SEQUENCE [LARGE SCALE GENOMIC DNA]</scope>
    <source>
        <strain evidence="2 3">P48SEP</strain>
    </source>
</reference>
<dbReference type="EMBL" id="QMIF01000014">
    <property type="protein sequence ID" value="TVM31682.1"/>
    <property type="molecule type" value="Genomic_DNA"/>
</dbReference>
<protein>
    <submittedName>
        <fullName evidence="2">Uncharacterized protein</fullName>
    </submittedName>
</protein>
<comment type="caution">
    <text evidence="2">The sequence shown here is derived from an EMBL/GenBank/DDBJ whole genome shotgun (WGS) entry which is preliminary data.</text>
</comment>
<evidence type="ECO:0000313" key="3">
    <source>
        <dbReference type="Proteomes" id="UP000434052"/>
    </source>
</evidence>
<proteinExistence type="predicted"/>
<name>A0A6P1ZEK3_9BACT</name>
<gene>
    <name evidence="2" type="ORF">DQK91_17225</name>
</gene>
<accession>A0A6P1ZEK3</accession>
<feature type="transmembrane region" description="Helical" evidence="1">
    <location>
        <begin position="66"/>
        <end position="90"/>
    </location>
</feature>
<dbReference type="Proteomes" id="UP000434052">
    <property type="component" value="Unassembled WGS sequence"/>
</dbReference>
<organism evidence="2 3">
    <name type="scientific">Oceanidesulfovibrio marinus</name>
    <dbReference type="NCBI Taxonomy" id="370038"/>
    <lineage>
        <taxon>Bacteria</taxon>
        <taxon>Pseudomonadati</taxon>
        <taxon>Thermodesulfobacteriota</taxon>
        <taxon>Desulfovibrionia</taxon>
        <taxon>Desulfovibrionales</taxon>
        <taxon>Desulfovibrionaceae</taxon>
        <taxon>Oceanidesulfovibrio</taxon>
    </lineage>
</organism>
<evidence type="ECO:0000313" key="2">
    <source>
        <dbReference type="EMBL" id="TVM31682.1"/>
    </source>
</evidence>
<sequence length="93" mass="9965">MVKKGMAKKGRKKTRYVRWGLTAAAVGLIGWQMAEVYLQRYAAKAAALELVSFFGAVGQLPPEAQALWLFKSTGLAVTLGGLALAGWGLIKGR</sequence>